<dbReference type="Gene3D" id="3.10.450.50">
    <property type="match status" value="1"/>
</dbReference>
<keyword evidence="2" id="KW-0614">Plasmid</keyword>
<dbReference type="InterPro" id="IPR037401">
    <property type="entry name" value="SnoaL-like"/>
</dbReference>
<evidence type="ECO:0000313" key="2">
    <source>
        <dbReference type="EMBL" id="BAQ48412.1"/>
    </source>
</evidence>
<evidence type="ECO:0000313" key="3">
    <source>
        <dbReference type="Proteomes" id="UP000061432"/>
    </source>
</evidence>
<dbReference type="KEGG" id="maqu:Maq22A_1p30240"/>
<accession>A0A0C6FML8</accession>
<dbReference type="Proteomes" id="UP000061432">
    <property type="component" value="Plasmid pMaq22A_1p"/>
</dbReference>
<dbReference type="PATRIC" id="fig|270351.10.peg.5360"/>
<name>A0A0C6FML8_9HYPH</name>
<dbReference type="OrthoDB" id="7064268at2"/>
<dbReference type="EMBL" id="AP014705">
    <property type="protein sequence ID" value="BAQ48412.1"/>
    <property type="molecule type" value="Genomic_DNA"/>
</dbReference>
<reference evidence="3" key="2">
    <citation type="submission" date="2015-01" db="EMBL/GenBank/DDBJ databases">
        <title>Complete genome sequence of Methylobacterium aquaticum strain 22A.</title>
        <authorList>
            <person name="Tani A."/>
            <person name="Ogura Y."/>
            <person name="Hayashi T."/>
        </authorList>
    </citation>
    <scope>NUCLEOTIDE SEQUENCE [LARGE SCALE GENOMIC DNA]</scope>
    <source>
        <strain evidence="3">MA-22A</strain>
        <plasmid evidence="3">Plasmid pMaq22A_1p DNA</plasmid>
    </source>
</reference>
<feature type="domain" description="SnoaL-like" evidence="1">
    <location>
        <begin position="27"/>
        <end position="123"/>
    </location>
</feature>
<geneLocation type="plasmid" evidence="3">
    <name>pMaq22A_1p DNA</name>
</geneLocation>
<proteinExistence type="predicted"/>
<dbReference type="AlphaFoldDB" id="A0A0C6FML8"/>
<reference evidence="2 3" key="1">
    <citation type="journal article" date="2015" name="Genome Announc.">
        <title>Complete Genome Sequence of Methylobacterium aquaticum Strain 22A, Isolated from Racomitrium japonicum Moss.</title>
        <authorList>
            <person name="Tani A."/>
            <person name="Ogura Y."/>
            <person name="Hayashi T."/>
            <person name="Kimbara K."/>
        </authorList>
    </citation>
    <scope>NUCLEOTIDE SEQUENCE [LARGE SCALE GENOMIC DNA]</scope>
    <source>
        <strain evidence="2 3">MA-22A</strain>
        <plasmid evidence="3">Plasmid pMaq22A_1p DNA</plasmid>
    </source>
</reference>
<protein>
    <recommendedName>
        <fullName evidence="1">SnoaL-like domain-containing protein</fullName>
    </recommendedName>
</protein>
<dbReference type="SUPFAM" id="SSF54427">
    <property type="entry name" value="NTF2-like"/>
    <property type="match status" value="1"/>
</dbReference>
<dbReference type="Pfam" id="PF12680">
    <property type="entry name" value="SnoaL_2"/>
    <property type="match status" value="1"/>
</dbReference>
<dbReference type="RefSeq" id="WP_060849668.1">
    <property type="nucleotide sequence ID" value="NZ_AP014705.1"/>
</dbReference>
<sequence length="133" mass="14152">MSDTDPATSDTPEPDFDGVLRANLERVFNERDAGRRATALAELFVDEPVMYEPAGVVEGRDAIAAVAGALLERFGPSFRFVPTGRAVGHHGLGSLSWQAGPEGEPVTVTGADVAEIVEGRIARLWVLLNPPVD</sequence>
<gene>
    <name evidence="2" type="ORF">Maq22A_1p30240</name>
</gene>
<organism evidence="2 3">
    <name type="scientific">Methylobacterium aquaticum</name>
    <dbReference type="NCBI Taxonomy" id="270351"/>
    <lineage>
        <taxon>Bacteria</taxon>
        <taxon>Pseudomonadati</taxon>
        <taxon>Pseudomonadota</taxon>
        <taxon>Alphaproteobacteria</taxon>
        <taxon>Hyphomicrobiales</taxon>
        <taxon>Methylobacteriaceae</taxon>
        <taxon>Methylobacterium</taxon>
    </lineage>
</organism>
<dbReference type="InterPro" id="IPR032710">
    <property type="entry name" value="NTF2-like_dom_sf"/>
</dbReference>
<evidence type="ECO:0000259" key="1">
    <source>
        <dbReference type="Pfam" id="PF12680"/>
    </source>
</evidence>